<reference evidence="3 4" key="1">
    <citation type="submission" date="2015-09" db="EMBL/GenBank/DDBJ databases">
        <authorList>
            <person name="Jackson K.R."/>
            <person name="Lunt B.L."/>
            <person name="Fisher J.N.B."/>
            <person name="Gardner A.V."/>
            <person name="Bailey M.E."/>
            <person name="Deus L.M."/>
            <person name="Earl A.S."/>
            <person name="Gibby P.D."/>
            <person name="Hartmann K.A."/>
            <person name="Liu J.E."/>
            <person name="Manci A.M."/>
            <person name="Nielsen D.A."/>
            <person name="Solomon M.B."/>
            <person name="Breakwell D.P."/>
            <person name="Burnett S.H."/>
            <person name="Grose J.H."/>
        </authorList>
    </citation>
    <scope>NUCLEOTIDE SEQUENCE [LARGE SCALE GENOMIC DNA]</scope>
    <source>
        <strain evidence="3 4">16</strain>
    </source>
</reference>
<evidence type="ECO:0000313" key="4">
    <source>
        <dbReference type="Proteomes" id="UP000048984"/>
    </source>
</evidence>
<dbReference type="Gene3D" id="1.10.1530.10">
    <property type="match status" value="1"/>
</dbReference>
<organism evidence="3 4">
    <name type="scientific">Prosthecodimorpha hirschii</name>
    <dbReference type="NCBI Taxonomy" id="665126"/>
    <lineage>
        <taxon>Bacteria</taxon>
        <taxon>Pseudomonadati</taxon>
        <taxon>Pseudomonadota</taxon>
        <taxon>Alphaproteobacteria</taxon>
        <taxon>Hyphomicrobiales</taxon>
        <taxon>Ancalomicrobiaceae</taxon>
        <taxon>Prosthecodimorpha</taxon>
    </lineage>
</organism>
<name>A0A0P6VMS2_9HYPH</name>
<keyword evidence="4" id="KW-1185">Reference proteome</keyword>
<gene>
    <name evidence="3" type="ORF">ABB55_04060</name>
</gene>
<evidence type="ECO:0000256" key="1">
    <source>
        <dbReference type="ARBA" id="ARBA00006056"/>
    </source>
</evidence>
<dbReference type="PANTHER" id="PTHR11091">
    <property type="entry name" value="OXIDOREDUCTASE-RELATED"/>
    <property type="match status" value="1"/>
</dbReference>
<dbReference type="InterPro" id="IPR003767">
    <property type="entry name" value="Malate/L-lactate_DH-like"/>
</dbReference>
<dbReference type="InterPro" id="IPR043144">
    <property type="entry name" value="Mal/L-sulf/L-lact_DH-like_ah"/>
</dbReference>
<proteinExistence type="inferred from homology"/>
<dbReference type="EMBL" id="LJYW01000001">
    <property type="protein sequence ID" value="KPL51510.1"/>
    <property type="molecule type" value="Genomic_DNA"/>
</dbReference>
<dbReference type="PANTHER" id="PTHR11091:SF0">
    <property type="entry name" value="MALATE DEHYDROGENASE"/>
    <property type="match status" value="1"/>
</dbReference>
<keyword evidence="2" id="KW-0560">Oxidoreductase</keyword>
<comment type="caution">
    <text evidence="3">The sequence shown here is derived from an EMBL/GenBank/DDBJ whole genome shotgun (WGS) entry which is preliminary data.</text>
</comment>
<dbReference type="Proteomes" id="UP000048984">
    <property type="component" value="Unassembled WGS sequence"/>
</dbReference>
<protein>
    <submittedName>
        <fullName evidence="3">Sulfolactate dehydrogenase</fullName>
    </submittedName>
</protein>
<dbReference type="Gene3D" id="3.30.1370.60">
    <property type="entry name" value="Hypothetical oxidoreductase yiak, domain 2"/>
    <property type="match status" value="1"/>
</dbReference>
<evidence type="ECO:0000313" key="3">
    <source>
        <dbReference type="EMBL" id="KPL51510.1"/>
    </source>
</evidence>
<dbReference type="STRING" id="665126.ABB55_04060"/>
<dbReference type="AlphaFoldDB" id="A0A0P6VMS2"/>
<dbReference type="RefSeq" id="WP_054357672.1">
    <property type="nucleotide sequence ID" value="NZ_LJYW01000001.1"/>
</dbReference>
<dbReference type="GO" id="GO:0016491">
    <property type="term" value="F:oxidoreductase activity"/>
    <property type="evidence" value="ECO:0007669"/>
    <property type="project" value="UniProtKB-KW"/>
</dbReference>
<accession>A0A0P6VMS2</accession>
<sequence>MARLSLQAIETLARDALSACGADETAAAAVARSIRRAEADGIGSVGLGYLGTYLGHLKSGKVDGRAVPVVTVPRAGAVLADAGHGFAHPAFDKARPLLAAAARANGCATLAMRRSYSIGVLGHPVEDLALDGLIALAFSNSPPNVAPWGGRRPLFGTNPLAFAVPRAGREPLVIDLATSQVTKVTLTAAARAGRPIPPTWAFDAQGQPTTDPAAGLAGSMAPMGGAKGAALALIVEILAAGLTGANFSQDASPYAKSDGPPPGVGQCFVAFDPAAYAPGFEARLEALVASIVAQPGARLPGDRRLEARQRAETDGVDVDDALLAQIRTIQAS</sequence>
<dbReference type="Pfam" id="PF02615">
    <property type="entry name" value="Ldh_2"/>
    <property type="match status" value="1"/>
</dbReference>
<dbReference type="InterPro" id="IPR043143">
    <property type="entry name" value="Mal/L-sulf/L-lact_DH-like_NADP"/>
</dbReference>
<reference evidence="3 4" key="2">
    <citation type="submission" date="2015-10" db="EMBL/GenBank/DDBJ databases">
        <title>Draft Genome Sequence of Prosthecomicrobium hirschii ATCC 27832.</title>
        <authorList>
            <person name="Daniel J."/>
            <person name="Givan S.A."/>
            <person name="Brun Y.V."/>
            <person name="Brown P.J."/>
        </authorList>
    </citation>
    <scope>NUCLEOTIDE SEQUENCE [LARGE SCALE GENOMIC DNA]</scope>
    <source>
        <strain evidence="3 4">16</strain>
    </source>
</reference>
<dbReference type="InterPro" id="IPR036111">
    <property type="entry name" value="Mal/L-sulfo/L-lacto_DH-like_sf"/>
</dbReference>
<dbReference type="SUPFAM" id="SSF89733">
    <property type="entry name" value="L-sulfolactate dehydrogenase-like"/>
    <property type="match status" value="1"/>
</dbReference>
<comment type="similarity">
    <text evidence="1">Belongs to the LDH2/MDH2 oxidoreductase family.</text>
</comment>
<evidence type="ECO:0000256" key="2">
    <source>
        <dbReference type="ARBA" id="ARBA00023002"/>
    </source>
</evidence>